<dbReference type="Pfam" id="PF03992">
    <property type="entry name" value="ABM"/>
    <property type="match status" value="1"/>
</dbReference>
<sequence length="165" mass="18034">MRDPGVAAVAPVGYRPVGDIYGAFLGLRKMGEADIGDFPKISTAAIRFHPLFRPWCVPNERSRPMPNKPVVLVNVLKVESKRQEALIALLKQNIDTVVRTLDGWKTSRLIAAADGATVVIYSEWETPAAFEAMRNDARMQACFAKILELANVDSIVGGIVLSESP</sequence>
<dbReference type="GO" id="GO:0004497">
    <property type="term" value="F:monooxygenase activity"/>
    <property type="evidence" value="ECO:0007669"/>
    <property type="project" value="UniProtKB-KW"/>
</dbReference>
<reference evidence="2 3" key="1">
    <citation type="submission" date="2019-01" db="EMBL/GenBank/DDBJ databases">
        <title>Pseudolysobacter antarctica gen. nov., sp. nov., isolated from Fildes Peninsula, Antarctica.</title>
        <authorList>
            <person name="Wei Z."/>
            <person name="Peng F."/>
        </authorList>
    </citation>
    <scope>NUCLEOTIDE SEQUENCE [LARGE SCALE GENOMIC DNA]</scope>
    <source>
        <strain evidence="2 3">AQ6-296</strain>
    </source>
</reference>
<evidence type="ECO:0000259" key="1">
    <source>
        <dbReference type="PROSITE" id="PS51725"/>
    </source>
</evidence>
<dbReference type="AlphaFoldDB" id="A0A411HEZ3"/>
<dbReference type="Gene3D" id="3.30.70.100">
    <property type="match status" value="1"/>
</dbReference>
<evidence type="ECO:0000313" key="3">
    <source>
        <dbReference type="Proteomes" id="UP000291562"/>
    </source>
</evidence>
<dbReference type="Proteomes" id="UP000291562">
    <property type="component" value="Chromosome"/>
</dbReference>
<dbReference type="InterPro" id="IPR007138">
    <property type="entry name" value="ABM_dom"/>
</dbReference>
<dbReference type="EMBL" id="CP035704">
    <property type="protein sequence ID" value="QBB69029.1"/>
    <property type="molecule type" value="Genomic_DNA"/>
</dbReference>
<gene>
    <name evidence="2" type="ORF">ELE36_00775</name>
</gene>
<organism evidence="2 3">
    <name type="scientific">Pseudolysobacter antarcticus</name>
    <dbReference type="NCBI Taxonomy" id="2511995"/>
    <lineage>
        <taxon>Bacteria</taxon>
        <taxon>Pseudomonadati</taxon>
        <taxon>Pseudomonadota</taxon>
        <taxon>Gammaproteobacteria</taxon>
        <taxon>Lysobacterales</taxon>
        <taxon>Rhodanobacteraceae</taxon>
        <taxon>Pseudolysobacter</taxon>
    </lineage>
</organism>
<dbReference type="KEGG" id="xbc:ELE36_00775"/>
<keyword evidence="3" id="KW-1185">Reference proteome</keyword>
<evidence type="ECO:0000313" key="2">
    <source>
        <dbReference type="EMBL" id="QBB69029.1"/>
    </source>
</evidence>
<name>A0A411HEZ3_9GAMM</name>
<dbReference type="PROSITE" id="PS51725">
    <property type="entry name" value="ABM"/>
    <property type="match status" value="1"/>
</dbReference>
<keyword evidence="2" id="KW-0503">Monooxygenase</keyword>
<protein>
    <submittedName>
        <fullName evidence="2">Antibiotic biosynthesis monooxygenase</fullName>
    </submittedName>
</protein>
<proteinExistence type="predicted"/>
<dbReference type="InterPro" id="IPR011008">
    <property type="entry name" value="Dimeric_a/b-barrel"/>
</dbReference>
<dbReference type="OrthoDB" id="8083940at2"/>
<feature type="domain" description="ABM" evidence="1">
    <location>
        <begin position="70"/>
        <end position="160"/>
    </location>
</feature>
<dbReference type="SUPFAM" id="SSF54909">
    <property type="entry name" value="Dimeric alpha+beta barrel"/>
    <property type="match status" value="1"/>
</dbReference>
<accession>A0A411HEZ3</accession>
<keyword evidence="2" id="KW-0560">Oxidoreductase</keyword>